<proteinExistence type="predicted"/>
<accession>A0A0R3UJN1</accession>
<sequence length="96" mass="10582">MILQHSVLVLTGQRLAAGESDGVAGPARDDTQSIAQQRPLIKPSAWGTKPRNVHVTSRPEPNHPDHSAAAAVQTKSSPRRKPRFNPPPMFDDLFYY</sequence>
<name>A0A0R3UJN1_MESCO</name>
<protein>
    <submittedName>
        <fullName evidence="2 4">Uncharacterized protein</fullName>
    </submittedName>
</protein>
<evidence type="ECO:0000313" key="2">
    <source>
        <dbReference type="EMBL" id="VDD81728.1"/>
    </source>
</evidence>
<dbReference type="EMBL" id="UXSR01005401">
    <property type="protein sequence ID" value="VDD81728.1"/>
    <property type="molecule type" value="Genomic_DNA"/>
</dbReference>
<keyword evidence="3" id="KW-1185">Reference proteome</keyword>
<evidence type="ECO:0000313" key="3">
    <source>
        <dbReference type="Proteomes" id="UP000267029"/>
    </source>
</evidence>
<evidence type="ECO:0000313" key="4">
    <source>
        <dbReference type="WBParaSite" id="MCU_004387-RA"/>
    </source>
</evidence>
<feature type="region of interest" description="Disordered" evidence="1">
    <location>
        <begin position="15"/>
        <end position="91"/>
    </location>
</feature>
<reference evidence="4" key="2">
    <citation type="submission" date="2019-11" db="UniProtKB">
        <authorList>
            <consortium name="WormBaseParasite"/>
        </authorList>
    </citation>
    <scope>IDENTIFICATION</scope>
</reference>
<dbReference type="AlphaFoldDB" id="A0A0R3UJN1"/>
<dbReference type="WBParaSite" id="MCU_004387-RA">
    <property type="protein sequence ID" value="MCU_004387-RA"/>
    <property type="gene ID" value="MCU_004387"/>
</dbReference>
<reference evidence="2 3" key="1">
    <citation type="submission" date="2018-10" db="EMBL/GenBank/DDBJ databases">
        <authorList>
            <consortium name="Pathogen Informatics"/>
        </authorList>
    </citation>
    <scope>NUCLEOTIDE SEQUENCE [LARGE SCALE GENOMIC DNA]</scope>
</reference>
<gene>
    <name evidence="2" type="ORF">MCOS_LOCUS7731</name>
</gene>
<evidence type="ECO:0000256" key="1">
    <source>
        <dbReference type="SAM" id="MobiDB-lite"/>
    </source>
</evidence>
<organism evidence="2 3">
    <name type="scientific">Mesocestoides corti</name>
    <name type="common">Flatworm</name>
    <dbReference type="NCBI Taxonomy" id="53468"/>
    <lineage>
        <taxon>Eukaryota</taxon>
        <taxon>Metazoa</taxon>
        <taxon>Spiralia</taxon>
        <taxon>Lophotrochozoa</taxon>
        <taxon>Platyhelminthes</taxon>
        <taxon>Cestoda</taxon>
        <taxon>Eucestoda</taxon>
        <taxon>Cyclophyllidea</taxon>
        <taxon>Mesocestoididae</taxon>
        <taxon>Mesocestoides</taxon>
    </lineage>
</organism>
<dbReference type="Proteomes" id="UP000267029">
    <property type="component" value="Unassembled WGS sequence"/>
</dbReference>